<gene>
    <name evidence="2" type="ORF">J2Z60_000472</name>
</gene>
<keyword evidence="3" id="KW-1185">Reference proteome</keyword>
<reference evidence="2 3" key="1">
    <citation type="submission" date="2021-03" db="EMBL/GenBank/DDBJ databases">
        <title>Genomic Encyclopedia of Type Strains, Phase IV (KMG-IV): sequencing the most valuable type-strain genomes for metagenomic binning, comparative biology and taxonomic classification.</title>
        <authorList>
            <person name="Goeker M."/>
        </authorList>
    </citation>
    <scope>NUCLEOTIDE SEQUENCE [LARGE SCALE GENOMIC DNA]</scope>
    <source>
        <strain evidence="2 3">DSM 101872</strain>
    </source>
</reference>
<accession>A0ABS4MCA6</accession>
<dbReference type="RefSeq" id="WP_209686009.1">
    <property type="nucleotide sequence ID" value="NZ_JAGGLU010000002.1"/>
</dbReference>
<keyword evidence="1" id="KW-0472">Membrane</keyword>
<proteinExistence type="predicted"/>
<dbReference type="EMBL" id="JAGGLU010000002">
    <property type="protein sequence ID" value="MBP2057308.1"/>
    <property type="molecule type" value="Genomic_DNA"/>
</dbReference>
<keyword evidence="1" id="KW-1133">Transmembrane helix</keyword>
<organism evidence="2 3">
    <name type="scientific">Lactobacillus colini</name>
    <dbReference type="NCBI Taxonomy" id="1819254"/>
    <lineage>
        <taxon>Bacteria</taxon>
        <taxon>Bacillati</taxon>
        <taxon>Bacillota</taxon>
        <taxon>Bacilli</taxon>
        <taxon>Lactobacillales</taxon>
        <taxon>Lactobacillaceae</taxon>
        <taxon>Lactobacillus</taxon>
    </lineage>
</organism>
<name>A0ABS4MCA6_9LACO</name>
<comment type="caution">
    <text evidence="2">The sequence shown here is derived from an EMBL/GenBank/DDBJ whole genome shotgun (WGS) entry which is preliminary data.</text>
</comment>
<feature type="transmembrane region" description="Helical" evidence="1">
    <location>
        <begin position="12"/>
        <end position="34"/>
    </location>
</feature>
<evidence type="ECO:0000313" key="2">
    <source>
        <dbReference type="EMBL" id="MBP2057308.1"/>
    </source>
</evidence>
<dbReference type="Proteomes" id="UP001519292">
    <property type="component" value="Unassembled WGS sequence"/>
</dbReference>
<evidence type="ECO:0000256" key="1">
    <source>
        <dbReference type="SAM" id="Phobius"/>
    </source>
</evidence>
<protein>
    <submittedName>
        <fullName evidence="2">Uncharacterized protein</fullName>
    </submittedName>
</protein>
<sequence length="159" mass="17798">MRFNIDDHYHLNGFLLTVGTVIGLVLVGFTHSIIPLVICAAASQYKWISDLLNRLIHPDDVKALEKISTSGKLADNKDSYTFGRYKDAANFKVKRFSSHILISIDPNGIKNAENITDLAGVISDAYGRPAYLVKRKPGLVVYRIDLEDTQKEKVSEDDF</sequence>
<keyword evidence="1" id="KW-0812">Transmembrane</keyword>
<evidence type="ECO:0000313" key="3">
    <source>
        <dbReference type="Proteomes" id="UP001519292"/>
    </source>
</evidence>